<organism evidence="2 3">
    <name type="scientific">Vespula squamosa</name>
    <name type="common">Southern yellow jacket</name>
    <name type="synonym">Wasp</name>
    <dbReference type="NCBI Taxonomy" id="30214"/>
    <lineage>
        <taxon>Eukaryota</taxon>
        <taxon>Metazoa</taxon>
        <taxon>Ecdysozoa</taxon>
        <taxon>Arthropoda</taxon>
        <taxon>Hexapoda</taxon>
        <taxon>Insecta</taxon>
        <taxon>Pterygota</taxon>
        <taxon>Neoptera</taxon>
        <taxon>Endopterygota</taxon>
        <taxon>Hymenoptera</taxon>
        <taxon>Apocrita</taxon>
        <taxon>Aculeata</taxon>
        <taxon>Vespoidea</taxon>
        <taxon>Vespidae</taxon>
        <taxon>Vespinae</taxon>
        <taxon>Vespula</taxon>
    </lineage>
</organism>
<sequence length="41" mass="4320">MGEGFATRRTRRGRRGEEAALPDSAPCHPPFVSSAVPVGVP</sequence>
<accession>A0ABD2ABX9</accession>
<name>A0ABD2ABX9_VESSQ</name>
<evidence type="ECO:0000256" key="1">
    <source>
        <dbReference type="SAM" id="MobiDB-lite"/>
    </source>
</evidence>
<comment type="caution">
    <text evidence="2">The sequence shown here is derived from an EMBL/GenBank/DDBJ whole genome shotgun (WGS) entry which is preliminary data.</text>
</comment>
<keyword evidence="3" id="KW-1185">Reference proteome</keyword>
<dbReference type="AlphaFoldDB" id="A0ABD2ABX9"/>
<feature type="region of interest" description="Disordered" evidence="1">
    <location>
        <begin position="1"/>
        <end position="41"/>
    </location>
</feature>
<dbReference type="Proteomes" id="UP001607302">
    <property type="component" value="Unassembled WGS sequence"/>
</dbReference>
<reference evidence="2 3" key="1">
    <citation type="journal article" date="2024" name="Ann. Entomol. Soc. Am.">
        <title>Genomic analyses of the southern and eastern yellowjacket wasps (Hymenoptera: Vespidae) reveal evolutionary signatures of social life.</title>
        <authorList>
            <person name="Catto M.A."/>
            <person name="Caine P.B."/>
            <person name="Orr S.E."/>
            <person name="Hunt B.G."/>
            <person name="Goodisman M.A.D."/>
        </authorList>
    </citation>
    <scope>NUCLEOTIDE SEQUENCE [LARGE SCALE GENOMIC DNA]</scope>
    <source>
        <strain evidence="2">233</strain>
        <tissue evidence="2">Head and thorax</tissue>
    </source>
</reference>
<feature type="non-terminal residue" evidence="2">
    <location>
        <position position="41"/>
    </location>
</feature>
<proteinExistence type="predicted"/>
<evidence type="ECO:0000313" key="3">
    <source>
        <dbReference type="Proteomes" id="UP001607302"/>
    </source>
</evidence>
<protein>
    <submittedName>
        <fullName evidence="2">Uncharacterized protein</fullName>
    </submittedName>
</protein>
<gene>
    <name evidence="2" type="ORF">V1478_011957</name>
</gene>
<evidence type="ECO:0000313" key="2">
    <source>
        <dbReference type="EMBL" id="KAL2718081.1"/>
    </source>
</evidence>
<dbReference type="EMBL" id="JAUDFV010000152">
    <property type="protein sequence ID" value="KAL2718081.1"/>
    <property type="molecule type" value="Genomic_DNA"/>
</dbReference>